<reference evidence="7 8" key="1">
    <citation type="submission" date="2019-11" db="EMBL/GenBank/DDBJ databases">
        <title>Genome-resolved metagenomics to study the prevalence of co-infection and intraspecific heterogeneity among plant pathogen metapopulations.</title>
        <authorList>
            <person name="Newberry E."/>
            <person name="Bhandari R."/>
            <person name="Kemble J."/>
            <person name="Sikora E."/>
            <person name="Potnis N."/>
        </authorList>
    </citation>
    <scope>NUCLEOTIDE SEQUENCE [LARGE SCALE GENOMIC DNA]</scope>
    <source>
        <strain evidence="7">Xp_Tom_Tuscaloosa_18b</strain>
    </source>
</reference>
<keyword evidence="2" id="KW-0645">Protease</keyword>
<dbReference type="Pfam" id="PF00082">
    <property type="entry name" value="Peptidase_S8"/>
    <property type="match status" value="1"/>
</dbReference>
<dbReference type="AlphaFoldDB" id="A0A7X5N203"/>
<keyword evidence="4" id="KW-0720">Serine protease</keyword>
<dbReference type="PROSITE" id="PS51892">
    <property type="entry name" value="SUBTILASE"/>
    <property type="match status" value="1"/>
</dbReference>
<accession>A0A7X5N203</accession>
<dbReference type="Proteomes" id="UP000471082">
    <property type="component" value="Unassembled WGS sequence"/>
</dbReference>
<proteinExistence type="inferred from homology"/>
<feature type="non-terminal residue" evidence="7">
    <location>
        <position position="148"/>
    </location>
</feature>
<dbReference type="PANTHER" id="PTHR43806:SF11">
    <property type="entry name" value="CEREVISIN-RELATED"/>
    <property type="match status" value="1"/>
</dbReference>
<evidence type="ECO:0000256" key="1">
    <source>
        <dbReference type="ARBA" id="ARBA00011073"/>
    </source>
</evidence>
<feature type="non-terminal residue" evidence="7">
    <location>
        <position position="1"/>
    </location>
</feature>
<evidence type="ECO:0000256" key="5">
    <source>
        <dbReference type="PROSITE-ProRule" id="PRU01240"/>
    </source>
</evidence>
<evidence type="ECO:0000313" key="7">
    <source>
        <dbReference type="EMBL" id="NEL79990.1"/>
    </source>
</evidence>
<feature type="domain" description="Peptidase S8/S53" evidence="6">
    <location>
        <begin position="1"/>
        <end position="148"/>
    </location>
</feature>
<gene>
    <name evidence="7" type="ORF">G3W61_27565</name>
</gene>
<name>A0A7X5N203_XANPE</name>
<dbReference type="EMBL" id="JAAGYU010001138">
    <property type="protein sequence ID" value="NEL79990.1"/>
    <property type="molecule type" value="Genomic_DNA"/>
</dbReference>
<comment type="similarity">
    <text evidence="1 5">Belongs to the peptidase S8 family.</text>
</comment>
<organism evidence="7 8">
    <name type="scientific">Xanthomonas perforans</name>
    <dbReference type="NCBI Taxonomy" id="442694"/>
    <lineage>
        <taxon>Bacteria</taxon>
        <taxon>Pseudomonadati</taxon>
        <taxon>Pseudomonadota</taxon>
        <taxon>Gammaproteobacteria</taxon>
        <taxon>Lysobacterales</taxon>
        <taxon>Lysobacteraceae</taxon>
        <taxon>Xanthomonas</taxon>
    </lineage>
</organism>
<dbReference type="InterPro" id="IPR036852">
    <property type="entry name" value="Peptidase_S8/S53_dom_sf"/>
</dbReference>
<dbReference type="InterPro" id="IPR050131">
    <property type="entry name" value="Peptidase_S8_subtilisin-like"/>
</dbReference>
<comment type="caution">
    <text evidence="7">The sequence shown here is derived from an EMBL/GenBank/DDBJ whole genome shotgun (WGS) entry which is preliminary data.</text>
</comment>
<dbReference type="PANTHER" id="PTHR43806">
    <property type="entry name" value="PEPTIDASE S8"/>
    <property type="match status" value="1"/>
</dbReference>
<dbReference type="Gene3D" id="3.40.50.200">
    <property type="entry name" value="Peptidase S8/S53 domain"/>
    <property type="match status" value="1"/>
</dbReference>
<sequence length="148" mass="15914">PDTQLYGFKVLDDAGNGRDSWMIKAVQQVAAINERAGELVIHGVNLSLGGYFDPESYGCGFTPLCNELRRLWRQGVLVVVAAGNEGLAWLMRNDGDAYPANMDLSISDPGNLEDAIVVGSVHKSSPHNYGVSYFSSRGPTADGRGKPD</sequence>
<comment type="caution">
    <text evidence="5">Lacks conserved residue(s) required for the propagation of feature annotation.</text>
</comment>
<dbReference type="InterPro" id="IPR000209">
    <property type="entry name" value="Peptidase_S8/S53_dom"/>
</dbReference>
<dbReference type="GO" id="GO:0004252">
    <property type="term" value="F:serine-type endopeptidase activity"/>
    <property type="evidence" value="ECO:0007669"/>
    <property type="project" value="InterPro"/>
</dbReference>
<dbReference type="GO" id="GO:0006508">
    <property type="term" value="P:proteolysis"/>
    <property type="evidence" value="ECO:0007669"/>
    <property type="project" value="UniProtKB-KW"/>
</dbReference>
<evidence type="ECO:0000256" key="3">
    <source>
        <dbReference type="ARBA" id="ARBA00022801"/>
    </source>
</evidence>
<evidence type="ECO:0000313" key="8">
    <source>
        <dbReference type="Proteomes" id="UP000471082"/>
    </source>
</evidence>
<evidence type="ECO:0000256" key="2">
    <source>
        <dbReference type="ARBA" id="ARBA00022670"/>
    </source>
</evidence>
<protein>
    <submittedName>
        <fullName evidence="7">S8 family serine peptidase</fullName>
    </submittedName>
</protein>
<keyword evidence="3" id="KW-0378">Hydrolase</keyword>
<evidence type="ECO:0000259" key="6">
    <source>
        <dbReference type="Pfam" id="PF00082"/>
    </source>
</evidence>
<evidence type="ECO:0000256" key="4">
    <source>
        <dbReference type="ARBA" id="ARBA00022825"/>
    </source>
</evidence>
<dbReference type="SUPFAM" id="SSF52743">
    <property type="entry name" value="Subtilisin-like"/>
    <property type="match status" value="1"/>
</dbReference>